<proteinExistence type="predicted"/>
<organism evidence="3 4">
    <name type="scientific">Chlamydomonas incerta</name>
    <dbReference type="NCBI Taxonomy" id="51695"/>
    <lineage>
        <taxon>Eukaryota</taxon>
        <taxon>Viridiplantae</taxon>
        <taxon>Chlorophyta</taxon>
        <taxon>core chlorophytes</taxon>
        <taxon>Chlorophyceae</taxon>
        <taxon>CS clade</taxon>
        <taxon>Chlamydomonadales</taxon>
        <taxon>Chlamydomonadaceae</taxon>
        <taxon>Chlamydomonas</taxon>
    </lineage>
</organism>
<dbReference type="SUPFAM" id="SSF47473">
    <property type="entry name" value="EF-hand"/>
    <property type="match status" value="1"/>
</dbReference>
<evidence type="ECO:0000313" key="4">
    <source>
        <dbReference type="Proteomes" id="UP000650467"/>
    </source>
</evidence>
<dbReference type="PROSITE" id="PS50222">
    <property type="entry name" value="EF_HAND_2"/>
    <property type="match status" value="2"/>
</dbReference>
<name>A0A835T0A5_CHLIN</name>
<dbReference type="AlphaFoldDB" id="A0A835T0A5"/>
<keyword evidence="1" id="KW-0106">Calcium</keyword>
<protein>
    <recommendedName>
        <fullName evidence="2">EF-hand domain-containing protein</fullName>
    </recommendedName>
</protein>
<dbReference type="EMBL" id="JAEHOC010000019">
    <property type="protein sequence ID" value="KAG2433413.1"/>
    <property type="molecule type" value="Genomic_DNA"/>
</dbReference>
<evidence type="ECO:0000256" key="1">
    <source>
        <dbReference type="ARBA" id="ARBA00022837"/>
    </source>
</evidence>
<accession>A0A835T0A5</accession>
<dbReference type="Gene3D" id="1.10.238.10">
    <property type="entry name" value="EF-hand"/>
    <property type="match status" value="2"/>
</dbReference>
<evidence type="ECO:0000259" key="2">
    <source>
        <dbReference type="PROSITE" id="PS50222"/>
    </source>
</evidence>
<reference evidence="3" key="1">
    <citation type="journal article" date="2020" name="bioRxiv">
        <title>Comparative genomics of Chlamydomonas.</title>
        <authorList>
            <person name="Craig R.J."/>
            <person name="Hasan A.R."/>
            <person name="Ness R.W."/>
            <person name="Keightley P.D."/>
        </authorList>
    </citation>
    <scope>NUCLEOTIDE SEQUENCE</scope>
    <source>
        <strain evidence="3">SAG 7.73</strain>
    </source>
</reference>
<dbReference type="Proteomes" id="UP000650467">
    <property type="component" value="Unassembled WGS sequence"/>
</dbReference>
<dbReference type="SMART" id="SM00054">
    <property type="entry name" value="EFh"/>
    <property type="match status" value="3"/>
</dbReference>
<sequence>MLRARCTTVASVRSSQDQIRAVAPQPQPTRRGLLLGLGASLAGLVSSANSAQAAQLSDLVKPLVVSMDANGDGVLSVDEVRGAIQRSSGQAAPRQIVVEDVMAPVDFNNDGEVSVDEFSRGMALELGVDERWMRLMERDGGAGVSRAELAAGLGDLGRNGEEVLRVAFDMADQDRDGRLNAAEAQRAMNMIATGLLGDYGEGL</sequence>
<dbReference type="GO" id="GO:0005509">
    <property type="term" value="F:calcium ion binding"/>
    <property type="evidence" value="ECO:0007669"/>
    <property type="project" value="InterPro"/>
</dbReference>
<dbReference type="OrthoDB" id="26525at2759"/>
<dbReference type="InterPro" id="IPR011992">
    <property type="entry name" value="EF-hand-dom_pair"/>
</dbReference>
<feature type="domain" description="EF-hand" evidence="2">
    <location>
        <begin position="67"/>
        <end position="90"/>
    </location>
</feature>
<gene>
    <name evidence="3" type="ORF">HXX76_008471</name>
</gene>
<comment type="caution">
    <text evidence="3">The sequence shown here is derived from an EMBL/GenBank/DDBJ whole genome shotgun (WGS) entry which is preliminary data.</text>
</comment>
<dbReference type="InterPro" id="IPR002048">
    <property type="entry name" value="EF_hand_dom"/>
</dbReference>
<dbReference type="PROSITE" id="PS00018">
    <property type="entry name" value="EF_HAND_1"/>
    <property type="match status" value="2"/>
</dbReference>
<dbReference type="Pfam" id="PF13499">
    <property type="entry name" value="EF-hand_7"/>
    <property type="match status" value="1"/>
</dbReference>
<dbReference type="CDD" id="cd00051">
    <property type="entry name" value="EFh"/>
    <property type="match status" value="1"/>
</dbReference>
<feature type="domain" description="EF-hand" evidence="2">
    <location>
        <begin position="159"/>
        <end position="194"/>
    </location>
</feature>
<keyword evidence="4" id="KW-1185">Reference proteome</keyword>
<dbReference type="InterPro" id="IPR018247">
    <property type="entry name" value="EF_Hand_1_Ca_BS"/>
</dbReference>
<evidence type="ECO:0000313" key="3">
    <source>
        <dbReference type="EMBL" id="KAG2433413.1"/>
    </source>
</evidence>
<dbReference type="Pfam" id="PF13202">
    <property type="entry name" value="EF-hand_5"/>
    <property type="match status" value="1"/>
</dbReference>